<dbReference type="InterPro" id="IPR054500">
    <property type="entry name" value="Phage_fiber_rpt"/>
</dbReference>
<organism evidence="1 2">
    <name type="scientific">Williamwhitmania taraxaci</name>
    <dbReference type="NCBI Taxonomy" id="1640674"/>
    <lineage>
        <taxon>Bacteria</taxon>
        <taxon>Pseudomonadati</taxon>
        <taxon>Bacteroidota</taxon>
        <taxon>Bacteroidia</taxon>
        <taxon>Bacteroidales</taxon>
        <taxon>Williamwhitmaniaceae</taxon>
        <taxon>Williamwhitmania</taxon>
    </lineage>
</organism>
<accession>A0A1G6M9D0</accession>
<evidence type="ECO:0000313" key="2">
    <source>
        <dbReference type="Proteomes" id="UP000199452"/>
    </source>
</evidence>
<sequence>MAVTDKNQIKAWFKRGLKPLASQFEAWLDSYWHREDAIPTSSVDGLNEILIRKMDNDAAAAMITEAIGNISLPEGTLEAKGIVKLSNTPGQSDAEAATPKLVGMMSESAVNAFRGEVYTRSETDGVAATKSAEVATALRDGVPAEGDTLKKLHDLISLLQSLVSSDDVNLDTVNEIVTFIKNNKDVIDTIATNKVNVADIVDNLTSSDTNKPLSANQGRVLAQLLSSTSSTIRLAVGFSVSTEAVTYFPAAATVSKLSWNAADIATVQVSVDGGALSPVTSGAAISLVVASGAPLLLKITYASGKTTGSILLNGTYN</sequence>
<dbReference type="RefSeq" id="WP_092438567.1">
    <property type="nucleotide sequence ID" value="NZ_FMYP01000035.1"/>
</dbReference>
<dbReference type="EMBL" id="FMYP01000035">
    <property type="protein sequence ID" value="SDC52168.1"/>
    <property type="molecule type" value="Genomic_DNA"/>
</dbReference>
<evidence type="ECO:0000313" key="1">
    <source>
        <dbReference type="EMBL" id="SDC52168.1"/>
    </source>
</evidence>
<dbReference type="Pfam" id="PF03406">
    <property type="entry name" value="Phage_fiber_2"/>
    <property type="match status" value="1"/>
</dbReference>
<proteinExistence type="predicted"/>
<reference evidence="1 2" key="1">
    <citation type="submission" date="2016-09" db="EMBL/GenBank/DDBJ databases">
        <authorList>
            <person name="Capua I."/>
            <person name="De Benedictis P."/>
            <person name="Joannis T."/>
            <person name="Lombin L.H."/>
            <person name="Cattoli G."/>
        </authorList>
    </citation>
    <scope>NUCLEOTIDE SEQUENCE [LARGE SCALE GENOMIC DNA]</scope>
    <source>
        <strain evidence="1 2">A7P-90m</strain>
    </source>
</reference>
<dbReference type="OrthoDB" id="1038579at2"/>
<dbReference type="GO" id="GO:0019062">
    <property type="term" value="P:virion attachment to host cell"/>
    <property type="evidence" value="ECO:0007669"/>
    <property type="project" value="InterPro"/>
</dbReference>
<name>A0A1G6M9D0_9BACT</name>
<dbReference type="GO" id="GO:0046718">
    <property type="term" value="P:symbiont entry into host cell"/>
    <property type="evidence" value="ECO:0007669"/>
    <property type="project" value="InterPro"/>
</dbReference>
<dbReference type="Pfam" id="PF22337">
    <property type="entry name" value="Phage_fiber_rpt"/>
    <property type="match status" value="1"/>
</dbReference>
<dbReference type="AlphaFoldDB" id="A0A1G6M9D0"/>
<dbReference type="STRING" id="1640674.SAMN05216323_10359"/>
<protein>
    <submittedName>
        <fullName evidence="1">Phage tail fibre repeat-containing protein</fullName>
    </submittedName>
</protein>
<dbReference type="InterPro" id="IPR005068">
    <property type="entry name" value="Phage_lambda_Stf-r2"/>
</dbReference>
<keyword evidence="2" id="KW-1185">Reference proteome</keyword>
<gene>
    <name evidence="1" type="ORF">SAMN05216323_10359</name>
</gene>
<dbReference type="Proteomes" id="UP000199452">
    <property type="component" value="Unassembled WGS sequence"/>
</dbReference>